<evidence type="ECO:0000313" key="6">
    <source>
        <dbReference type="Proteomes" id="UP000320475"/>
    </source>
</evidence>
<protein>
    <recommendedName>
        <fullName evidence="4">Nucleoporin Nup159/Nup146 N-terminal domain-containing protein</fullName>
    </recommendedName>
</protein>
<comment type="subcellular location">
    <subcellularLocation>
        <location evidence="1">Nucleus</location>
    </subcellularLocation>
</comment>
<evidence type="ECO:0000256" key="3">
    <source>
        <dbReference type="ARBA" id="ARBA00023242"/>
    </source>
</evidence>
<keyword evidence="2" id="KW-0813">Transport</keyword>
<dbReference type="InterPro" id="IPR039462">
    <property type="entry name" value="Nup159/Nup146_N"/>
</dbReference>
<dbReference type="Proteomes" id="UP000320475">
    <property type="component" value="Unassembled WGS sequence"/>
</dbReference>
<evidence type="ECO:0000256" key="2">
    <source>
        <dbReference type="ARBA" id="ARBA00022448"/>
    </source>
</evidence>
<dbReference type="AlphaFoldDB" id="A0A507DC71"/>
<reference evidence="5 6" key="1">
    <citation type="journal article" date="2019" name="Sci. Rep.">
        <title>Comparative genomics of chytrid fungi reveal insights into the obligate biotrophic and pathogenic lifestyle of Synchytrium endobioticum.</title>
        <authorList>
            <person name="van de Vossenberg B.T.L.H."/>
            <person name="Warris S."/>
            <person name="Nguyen H.D.T."/>
            <person name="van Gent-Pelzer M.P.E."/>
            <person name="Joly D.L."/>
            <person name="van de Geest H.C."/>
            <person name="Bonants P.J.M."/>
            <person name="Smith D.S."/>
            <person name="Levesque C.A."/>
            <person name="van der Lee T.A.J."/>
        </authorList>
    </citation>
    <scope>NUCLEOTIDE SEQUENCE [LARGE SCALE GENOMIC DNA]</scope>
    <source>
        <strain evidence="5 6">LEV6574</strain>
    </source>
</reference>
<dbReference type="OrthoDB" id="248320at2759"/>
<dbReference type="EMBL" id="QEAM01000037">
    <property type="protein sequence ID" value="TPX49252.1"/>
    <property type="molecule type" value="Genomic_DNA"/>
</dbReference>
<evidence type="ECO:0000259" key="4">
    <source>
        <dbReference type="Pfam" id="PF16755"/>
    </source>
</evidence>
<evidence type="ECO:0000256" key="1">
    <source>
        <dbReference type="ARBA" id="ARBA00004123"/>
    </source>
</evidence>
<comment type="caution">
    <text evidence="5">The sequence shown here is derived from an EMBL/GenBank/DDBJ whole genome shotgun (WGS) entry which is preliminary data.</text>
</comment>
<dbReference type="GO" id="GO:0005634">
    <property type="term" value="C:nucleus"/>
    <property type="evidence" value="ECO:0007669"/>
    <property type="project" value="UniProtKB-SubCell"/>
</dbReference>
<feature type="domain" description="Nucleoporin Nup159/Nup146 N-terminal" evidence="4">
    <location>
        <begin position="39"/>
        <end position="252"/>
    </location>
</feature>
<proteinExistence type="predicted"/>
<keyword evidence="3" id="KW-0539">Nucleus</keyword>
<dbReference type="VEuPathDB" id="FungiDB:SeMB42_g06912"/>
<name>A0A507DC71_9FUNG</name>
<accession>A0A507DC71</accession>
<sequence length="338" mass="37723">MAENIDRGEQSEIAAEFLQFVALQEDSRIKLADLCSVPSYASLLAVSNKYGYVVYATHQGFGFAYTTAVASAFKNTAKRQIGTLPNKKTFAVSHGVIHFVRLSADNLTLIIGVDSRSVLLYDVPDIVKAADGANVQPYKEHIFNDAESIRDIRPNPETFGEVIAVLLSNGTLKSMKLDGSVSDMKQSNVSAISWSPRGKQLACGLRSGDIVFITPKGTQKGTLSKHPVLENVKVHELLWFENSVYVIVYSTDDGDITIAVVLQESKLNPNRLLGCLLVLRCQQFRKLVLTLHRLHPQRPPSDAPQDAPQDAQERYVVDCDRFFAWWSWKYRPSQMDEF</sequence>
<dbReference type="InterPro" id="IPR015943">
    <property type="entry name" value="WD40/YVTN_repeat-like_dom_sf"/>
</dbReference>
<gene>
    <name evidence="5" type="ORF">SeLEV6574_g01575</name>
</gene>
<dbReference type="Gene3D" id="2.130.10.10">
    <property type="entry name" value="YVTN repeat-like/Quinoprotein amine dehydrogenase"/>
    <property type="match status" value="1"/>
</dbReference>
<dbReference type="Pfam" id="PF16755">
    <property type="entry name" value="Beta-prop_NUP159_NUP214"/>
    <property type="match status" value="1"/>
</dbReference>
<organism evidence="5 6">
    <name type="scientific">Synchytrium endobioticum</name>
    <dbReference type="NCBI Taxonomy" id="286115"/>
    <lineage>
        <taxon>Eukaryota</taxon>
        <taxon>Fungi</taxon>
        <taxon>Fungi incertae sedis</taxon>
        <taxon>Chytridiomycota</taxon>
        <taxon>Chytridiomycota incertae sedis</taxon>
        <taxon>Chytridiomycetes</taxon>
        <taxon>Synchytriales</taxon>
        <taxon>Synchytriaceae</taxon>
        <taxon>Synchytrium</taxon>
    </lineage>
</organism>
<dbReference type="SUPFAM" id="SSF117289">
    <property type="entry name" value="Nucleoporin domain"/>
    <property type="match status" value="1"/>
</dbReference>
<evidence type="ECO:0000313" key="5">
    <source>
        <dbReference type="EMBL" id="TPX49252.1"/>
    </source>
</evidence>